<feature type="transmembrane region" description="Helical" evidence="1">
    <location>
        <begin position="138"/>
        <end position="159"/>
    </location>
</feature>
<evidence type="ECO:0000313" key="2">
    <source>
        <dbReference type="EMBL" id="SDY83873.1"/>
    </source>
</evidence>
<dbReference type="InterPro" id="IPR046737">
    <property type="entry name" value="DUF6629"/>
</dbReference>
<dbReference type="RefSeq" id="WP_019597034.1">
    <property type="nucleotide sequence ID" value="NZ_FNQC01000003.1"/>
</dbReference>
<organism evidence="2 3">
    <name type="scientific">Rhodonellum ikkaensis</name>
    <dbReference type="NCBI Taxonomy" id="336829"/>
    <lineage>
        <taxon>Bacteria</taxon>
        <taxon>Pseudomonadati</taxon>
        <taxon>Bacteroidota</taxon>
        <taxon>Cytophagia</taxon>
        <taxon>Cytophagales</taxon>
        <taxon>Cytophagaceae</taxon>
        <taxon>Rhodonellum</taxon>
    </lineage>
</organism>
<feature type="transmembrane region" description="Helical" evidence="1">
    <location>
        <begin position="6"/>
        <end position="23"/>
    </location>
</feature>
<name>A0A1H3N555_9BACT</name>
<dbReference type="Proteomes" id="UP000199663">
    <property type="component" value="Unassembled WGS sequence"/>
</dbReference>
<feature type="transmembrane region" description="Helical" evidence="1">
    <location>
        <begin position="99"/>
        <end position="118"/>
    </location>
</feature>
<feature type="transmembrane region" description="Helical" evidence="1">
    <location>
        <begin position="189"/>
        <end position="208"/>
    </location>
</feature>
<keyword evidence="1" id="KW-0812">Transmembrane</keyword>
<proteinExistence type="predicted"/>
<dbReference type="EMBL" id="FNQC01000003">
    <property type="protein sequence ID" value="SDY83873.1"/>
    <property type="molecule type" value="Genomic_DNA"/>
</dbReference>
<comment type="caution">
    <text evidence="2">The sequence shown here is derived from an EMBL/GenBank/DDBJ whole genome shotgun (WGS) entry which is preliminary data.</text>
</comment>
<keyword evidence="1" id="KW-0472">Membrane</keyword>
<evidence type="ECO:0000256" key="1">
    <source>
        <dbReference type="SAM" id="Phobius"/>
    </source>
</evidence>
<reference evidence="2 3" key="1">
    <citation type="submission" date="2016-10" db="EMBL/GenBank/DDBJ databases">
        <authorList>
            <person name="Varghese N."/>
            <person name="Submissions S."/>
        </authorList>
    </citation>
    <scope>NUCLEOTIDE SEQUENCE [LARGE SCALE GENOMIC DNA]</scope>
    <source>
        <strain evidence="2 3">DSM 17997</strain>
    </source>
</reference>
<accession>A0A1H3N555</accession>
<dbReference type="Pfam" id="PF20334">
    <property type="entry name" value="DUF6629"/>
    <property type="match status" value="1"/>
</dbReference>
<feature type="transmembrane region" description="Helical" evidence="1">
    <location>
        <begin position="166"/>
        <end position="183"/>
    </location>
</feature>
<feature type="transmembrane region" description="Helical" evidence="1">
    <location>
        <begin position="32"/>
        <end position="54"/>
    </location>
</feature>
<feature type="transmembrane region" description="Helical" evidence="1">
    <location>
        <begin position="66"/>
        <end position="90"/>
    </location>
</feature>
<keyword evidence="1" id="KW-1133">Transmembrane helix</keyword>
<protein>
    <submittedName>
        <fullName evidence="2">Uncharacterized protein</fullName>
    </submittedName>
</protein>
<gene>
    <name evidence="2" type="ORF">SAMN05444412_10396</name>
</gene>
<keyword evidence="3" id="KW-1185">Reference proteome</keyword>
<evidence type="ECO:0000313" key="3">
    <source>
        <dbReference type="Proteomes" id="UP000199663"/>
    </source>
</evidence>
<sequence>MRFSAEASFGAIIVLGSIGAIAVSKVKTRSQFAFAAIPLMFAFQQLSEGILWIALSAPGHSSWSHWSALIFLVFAQVVWPVWIPVSIFLLETNRLKKMVLGGFMAMGFTVALYLLYSIQEYGFSAEIRGDHIKYTLDFSKVLVTWSAVFYFIPIVFSPFVSSTEGMPLLGLANLFSFLLAELYFEDHLISVWCFFAALLSVMVLGVIIKMNAKKNRPEG</sequence>